<dbReference type="HAMAP" id="MF_01601">
    <property type="entry name" value="Heptose_epimerase"/>
    <property type="match status" value="1"/>
</dbReference>
<evidence type="ECO:0000313" key="7">
    <source>
        <dbReference type="Proteomes" id="UP000075320"/>
    </source>
</evidence>
<comment type="cofactor">
    <cofactor evidence="4">
        <name>NADP(+)</name>
        <dbReference type="ChEBI" id="CHEBI:58349"/>
    </cofactor>
    <text evidence="4">Binds 1 NADP(+) per subunit.</text>
</comment>
<dbReference type="InterPro" id="IPR011912">
    <property type="entry name" value="Heptose_epim"/>
</dbReference>
<dbReference type="AlphaFoldDB" id="A0A150WPH5"/>
<evidence type="ECO:0000313" key="6">
    <source>
        <dbReference type="EMBL" id="KYG66330.1"/>
    </source>
</evidence>
<dbReference type="GO" id="GO:0008712">
    <property type="term" value="F:ADP-glyceromanno-heptose 6-epimerase activity"/>
    <property type="evidence" value="ECO:0007669"/>
    <property type="project" value="UniProtKB-UniRule"/>
</dbReference>
<comment type="caution">
    <text evidence="6">The sequence shown here is derived from an EMBL/GenBank/DDBJ whole genome shotgun (WGS) entry which is preliminary data.</text>
</comment>
<organism evidence="6 7">
    <name type="scientific">Bdellovibrio bacteriovorus</name>
    <dbReference type="NCBI Taxonomy" id="959"/>
    <lineage>
        <taxon>Bacteria</taxon>
        <taxon>Pseudomonadati</taxon>
        <taxon>Bdellovibrionota</taxon>
        <taxon>Bdellovibrionia</taxon>
        <taxon>Bdellovibrionales</taxon>
        <taxon>Pseudobdellovibrionaceae</taxon>
        <taxon>Bdellovibrio</taxon>
    </lineage>
</organism>
<dbReference type="Pfam" id="PF01370">
    <property type="entry name" value="Epimerase"/>
    <property type="match status" value="1"/>
</dbReference>
<feature type="binding site" evidence="4">
    <location>
        <position position="180"/>
    </location>
    <ligand>
        <name>substrate</name>
    </ligand>
</feature>
<dbReference type="SUPFAM" id="SSF51735">
    <property type="entry name" value="NAD(P)-binding Rossmann-fold domains"/>
    <property type="match status" value="1"/>
</dbReference>
<dbReference type="EC" id="5.1.3.20" evidence="4"/>
<comment type="catalytic activity">
    <reaction evidence="4">
        <text>ADP-D-glycero-beta-D-manno-heptose = ADP-L-glycero-beta-D-manno-heptose</text>
        <dbReference type="Rhea" id="RHEA:17577"/>
        <dbReference type="ChEBI" id="CHEBI:59967"/>
        <dbReference type="ChEBI" id="CHEBI:61506"/>
        <dbReference type="EC" id="5.1.3.20"/>
    </reaction>
</comment>
<dbReference type="Gene3D" id="3.90.25.10">
    <property type="entry name" value="UDP-galactose 4-epimerase, domain 1"/>
    <property type="match status" value="1"/>
</dbReference>
<evidence type="ECO:0000256" key="2">
    <source>
        <dbReference type="ARBA" id="ARBA00023235"/>
    </source>
</evidence>
<evidence type="ECO:0000259" key="5">
    <source>
        <dbReference type="Pfam" id="PF01370"/>
    </source>
</evidence>
<gene>
    <name evidence="4" type="primary">hldD</name>
    <name evidence="6" type="ORF">AZI86_04550</name>
</gene>
<feature type="binding site" evidence="4">
    <location>
        <position position="38"/>
    </location>
    <ligand>
        <name>NADP(+)</name>
        <dbReference type="ChEBI" id="CHEBI:58349"/>
    </ligand>
</feature>
<dbReference type="NCBIfam" id="TIGR02197">
    <property type="entry name" value="heptose_epim"/>
    <property type="match status" value="1"/>
</dbReference>
<dbReference type="OrthoDB" id="5288828at2"/>
<comment type="domain">
    <text evidence="4">Contains a large N-terminal NADP-binding domain, and a smaller C-terminal substrate-binding domain.</text>
</comment>
<feature type="binding site" evidence="4">
    <location>
        <position position="145"/>
    </location>
    <ligand>
        <name>NADP(+)</name>
        <dbReference type="ChEBI" id="CHEBI:58349"/>
    </ligand>
</feature>
<dbReference type="InterPro" id="IPR036291">
    <property type="entry name" value="NAD(P)-bd_dom_sf"/>
</dbReference>
<reference evidence="6 7" key="1">
    <citation type="submission" date="2016-03" db="EMBL/GenBank/DDBJ databases">
        <authorList>
            <person name="Ploux O."/>
        </authorList>
    </citation>
    <scope>NUCLEOTIDE SEQUENCE [LARGE SCALE GENOMIC DNA]</scope>
    <source>
        <strain evidence="6 7">R0</strain>
    </source>
</reference>
<feature type="binding site" evidence="4">
    <location>
        <position position="169"/>
    </location>
    <ligand>
        <name>substrate</name>
    </ligand>
</feature>
<keyword evidence="1 4" id="KW-0521">NADP</keyword>
<feature type="binding site" evidence="4">
    <location>
        <position position="91"/>
    </location>
    <ligand>
        <name>NADP(+)</name>
        <dbReference type="ChEBI" id="CHEBI:58349"/>
    </ligand>
</feature>
<feature type="binding site" evidence="4">
    <location>
        <begin position="74"/>
        <end position="78"/>
    </location>
    <ligand>
        <name>NADP(+)</name>
        <dbReference type="ChEBI" id="CHEBI:58349"/>
    </ligand>
</feature>
<evidence type="ECO:0000256" key="4">
    <source>
        <dbReference type="HAMAP-Rule" id="MF_01601"/>
    </source>
</evidence>
<evidence type="ECO:0000256" key="3">
    <source>
        <dbReference type="ARBA" id="ARBA00023277"/>
    </source>
</evidence>
<comment type="similarity">
    <text evidence="4">Belongs to the NAD(P)-dependent epimerase/dehydratase family. HldD subfamily.</text>
</comment>
<evidence type="ECO:0000256" key="1">
    <source>
        <dbReference type="ARBA" id="ARBA00022857"/>
    </source>
</evidence>
<dbReference type="PANTHER" id="PTHR43103:SF3">
    <property type="entry name" value="ADP-L-GLYCERO-D-MANNO-HEPTOSE-6-EPIMERASE"/>
    <property type="match status" value="1"/>
</dbReference>
<proteinExistence type="inferred from homology"/>
<feature type="binding site" evidence="4">
    <location>
        <begin position="201"/>
        <end position="204"/>
    </location>
    <ligand>
        <name>substrate</name>
    </ligand>
</feature>
<feature type="binding site" evidence="4">
    <location>
        <position position="280"/>
    </location>
    <ligand>
        <name>substrate</name>
    </ligand>
</feature>
<name>A0A150WPH5_BDEBC</name>
<keyword evidence="7" id="KW-1185">Reference proteome</keyword>
<keyword evidence="3 4" id="KW-0119">Carbohydrate metabolism</keyword>
<dbReference type="RefSeq" id="WP_061833896.1">
    <property type="nucleotide sequence ID" value="NZ_LUKE01000001.1"/>
</dbReference>
<comment type="pathway">
    <text evidence="4">Nucleotide-sugar biosynthesis; ADP-L-glycero-beta-D-manno-heptose biosynthesis; ADP-L-glycero-beta-D-manno-heptose from D-glycero-beta-D-manno-heptose 7-phosphate: step 4/4.</text>
</comment>
<comment type="subunit">
    <text evidence="4">Homopentamer.</text>
</comment>
<feature type="binding site" evidence="4">
    <location>
        <begin position="10"/>
        <end position="11"/>
    </location>
    <ligand>
        <name>NADP(+)</name>
        <dbReference type="ChEBI" id="CHEBI:58349"/>
    </ligand>
</feature>
<dbReference type="EMBL" id="LUKE01000001">
    <property type="protein sequence ID" value="KYG66330.1"/>
    <property type="molecule type" value="Genomic_DNA"/>
</dbReference>
<dbReference type="GO" id="GO:0005975">
    <property type="term" value="P:carbohydrate metabolic process"/>
    <property type="evidence" value="ECO:0007669"/>
    <property type="project" value="UniProtKB-UniRule"/>
</dbReference>
<feature type="binding site" evidence="4">
    <location>
        <position position="170"/>
    </location>
    <ligand>
        <name>NADP(+)</name>
        <dbReference type="ChEBI" id="CHEBI:58349"/>
    </ligand>
</feature>
<dbReference type="Gene3D" id="3.40.50.720">
    <property type="entry name" value="NAD(P)-binding Rossmann-like Domain"/>
    <property type="match status" value="1"/>
</dbReference>
<feature type="domain" description="NAD-dependent epimerase/dehydratase" evidence="5">
    <location>
        <begin position="2"/>
        <end position="243"/>
    </location>
</feature>
<accession>A0A150WPH5</accession>
<comment type="function">
    <text evidence="4">Catalyzes the interconversion between ADP-D-glycero-beta-D-manno-heptose and ADP-L-glycero-beta-D-manno-heptose via an epimerization at carbon 6 of the heptose.</text>
</comment>
<dbReference type="PANTHER" id="PTHR43103">
    <property type="entry name" value="NUCLEOSIDE-DIPHOSPHATE-SUGAR EPIMERASE"/>
    <property type="match status" value="1"/>
</dbReference>
<feature type="active site" description="Proton acceptor" evidence="4">
    <location>
        <position position="178"/>
    </location>
</feature>
<feature type="binding site" evidence="4">
    <location>
        <position position="178"/>
    </location>
    <ligand>
        <name>NADP(+)</name>
        <dbReference type="ChEBI" id="CHEBI:58349"/>
    </ligand>
</feature>
<sequence>MIIVTGANGFIGSVMVWELNQKGLTDIVAVDSVGLHERNLLKKRQITKFLGKDELWSFLDTPEAQLKVTWIIHMGACSSTTETNKEFLWENNTYYTQRIFEWCAKFKKSMIYASSAATYGAGELGFDDTTDSEKLRPLNLYGESKVLFDRWAVKQTTTPPHWYGLKFFNVFGPNEYHKESMSSVAFKAYNQIKDNGALGLFKSANPEYKDGEFMRDFVYVKDVTGWMMELMEKKPANGIYNMGFGKPRSWLDLASAVFTAMKKDMKINWLEMPENIRGQYQYFTEAKTDKWKAAGMSPSKWPLEKAVADYVQNYLSKDDPSL</sequence>
<feature type="active site" description="Proton acceptor" evidence="4">
    <location>
        <position position="141"/>
    </location>
</feature>
<feature type="binding site" evidence="4">
    <location>
        <position position="52"/>
    </location>
    <ligand>
        <name>NADP(+)</name>
        <dbReference type="ChEBI" id="CHEBI:58349"/>
    </ligand>
</feature>
<feature type="binding site" evidence="4">
    <location>
        <begin position="31"/>
        <end position="32"/>
    </location>
    <ligand>
        <name>NADP(+)</name>
        <dbReference type="ChEBI" id="CHEBI:58349"/>
    </ligand>
</feature>
<dbReference type="GO" id="GO:0097171">
    <property type="term" value="P:ADP-L-glycero-beta-D-manno-heptose biosynthetic process"/>
    <property type="evidence" value="ECO:0007669"/>
    <property type="project" value="UniProtKB-UniPathway"/>
</dbReference>
<feature type="binding site" evidence="4">
    <location>
        <position position="215"/>
    </location>
    <ligand>
        <name>substrate</name>
    </ligand>
</feature>
<dbReference type="UniPathway" id="UPA00356">
    <property type="reaction ID" value="UER00440"/>
</dbReference>
<dbReference type="InterPro" id="IPR001509">
    <property type="entry name" value="Epimerase_deHydtase"/>
</dbReference>
<feature type="binding site" evidence="4">
    <location>
        <position position="187"/>
    </location>
    <ligand>
        <name>substrate</name>
    </ligand>
</feature>
<protein>
    <recommendedName>
        <fullName evidence="4">ADP-L-glycero-D-manno-heptose-6-epimerase</fullName>
        <ecNumber evidence="4">5.1.3.20</ecNumber>
    </recommendedName>
    <alternativeName>
        <fullName evidence="4">ADP-L-glycero-beta-D-manno-heptose-6-epimerase</fullName>
        <shortName evidence="4">ADP-glyceromanno-heptose 6-epimerase</shortName>
        <shortName evidence="4">ADP-hep 6-epimerase</shortName>
        <shortName evidence="4">AGME</shortName>
    </alternativeName>
</protein>
<dbReference type="GO" id="GO:0050661">
    <property type="term" value="F:NADP binding"/>
    <property type="evidence" value="ECO:0007669"/>
    <property type="project" value="InterPro"/>
</dbReference>
<dbReference type="Proteomes" id="UP000075320">
    <property type="component" value="Unassembled WGS sequence"/>
</dbReference>
<keyword evidence="2 4" id="KW-0413">Isomerase</keyword>